<dbReference type="PANTHER" id="PTHR43725">
    <property type="entry name" value="UDP-GLUCOSE 4-EPIMERASE"/>
    <property type="match status" value="1"/>
</dbReference>
<organism evidence="5 6">
    <name type="scientific">Hymenoscyphus albidus</name>
    <dbReference type="NCBI Taxonomy" id="595503"/>
    <lineage>
        <taxon>Eukaryota</taxon>
        <taxon>Fungi</taxon>
        <taxon>Dikarya</taxon>
        <taxon>Ascomycota</taxon>
        <taxon>Pezizomycotina</taxon>
        <taxon>Leotiomycetes</taxon>
        <taxon>Helotiales</taxon>
        <taxon>Helotiaceae</taxon>
        <taxon>Hymenoscyphus</taxon>
    </lineage>
</organism>
<keyword evidence="3" id="KW-0413">Isomerase</keyword>
<keyword evidence="2" id="KW-0520">NAD</keyword>
<dbReference type="Proteomes" id="UP000701801">
    <property type="component" value="Unassembled WGS sequence"/>
</dbReference>
<sequence>MPCSTSSGASSPGPSSYGSDFDDICTPFTEGSILFDEQDIEIAVQCSAIEQYILVVGGCGFIGSHTVWELAKAGYNVVIVDNLSNAFSSVFDRLETMVADHYDTVKIGYRRPSLKLYEADFRDTQRMTTILEAFEIPPKLHQTPQKFRRQSQISGVIHFAAFKAVGESIQQPLKYYANNVGGLIDFCSLLGDFGIKNFVFSSSATVYGTVADVGVPLREEYCSQETTVFIDEDGQKRVVESGCAGLTNPYGRTKWMCEAILNDLAHSDPDWIITALRYFNPIGCDERGLLGEDPRGAATNLMPVVLRVVTGESPALNIYGDDYDTPDGTAVRDYIHVTDLALGHLAALKSRVGRGFRVYNLGTGQGYSVLDVVRAMELACQRKIPTKMVGRREGDVGMCIARAGRAAEELGWRTERSLETCCRDIWRFLERVATEPKSVIAQ</sequence>
<dbReference type="GO" id="GO:0005829">
    <property type="term" value="C:cytosol"/>
    <property type="evidence" value="ECO:0007669"/>
    <property type="project" value="TreeGrafter"/>
</dbReference>
<feature type="domain" description="NAD-dependent epimerase/dehydratase" evidence="4">
    <location>
        <begin position="53"/>
        <end position="362"/>
    </location>
</feature>
<dbReference type="AlphaFoldDB" id="A0A9N9M2C8"/>
<dbReference type="EMBL" id="CAJVRM010000684">
    <property type="protein sequence ID" value="CAG8982807.1"/>
    <property type="molecule type" value="Genomic_DNA"/>
</dbReference>
<proteinExistence type="predicted"/>
<dbReference type="InterPro" id="IPR036291">
    <property type="entry name" value="NAD(P)-bd_dom_sf"/>
</dbReference>
<evidence type="ECO:0000256" key="2">
    <source>
        <dbReference type="ARBA" id="ARBA00023027"/>
    </source>
</evidence>
<dbReference type="Gene3D" id="3.90.25.10">
    <property type="entry name" value="UDP-galactose 4-epimerase, domain 1"/>
    <property type="match status" value="1"/>
</dbReference>
<dbReference type="PANTHER" id="PTHR43725:SF3">
    <property type="entry name" value="UDP-GLUCOSE 4-EPIMERASE (EUROFUNG)"/>
    <property type="match status" value="1"/>
</dbReference>
<dbReference type="FunFam" id="3.40.50.720:FF:000418">
    <property type="entry name" value="UDP-glucose 4-epimerase 5"/>
    <property type="match status" value="1"/>
</dbReference>
<dbReference type="Gene3D" id="3.40.50.720">
    <property type="entry name" value="NAD(P)-binding Rossmann-like Domain"/>
    <property type="match status" value="1"/>
</dbReference>
<accession>A0A9N9M2C8</accession>
<dbReference type="InterPro" id="IPR001509">
    <property type="entry name" value="Epimerase_deHydtase"/>
</dbReference>
<evidence type="ECO:0000259" key="4">
    <source>
        <dbReference type="Pfam" id="PF01370"/>
    </source>
</evidence>
<comment type="cofactor">
    <cofactor evidence="1">
        <name>NAD(+)</name>
        <dbReference type="ChEBI" id="CHEBI:57540"/>
    </cofactor>
</comment>
<dbReference type="InterPro" id="IPR005886">
    <property type="entry name" value="UDP_G4E"/>
</dbReference>
<dbReference type="Pfam" id="PF01370">
    <property type="entry name" value="Epimerase"/>
    <property type="match status" value="1"/>
</dbReference>
<keyword evidence="6" id="KW-1185">Reference proteome</keyword>
<evidence type="ECO:0000256" key="3">
    <source>
        <dbReference type="ARBA" id="ARBA00023235"/>
    </source>
</evidence>
<comment type="caution">
    <text evidence="5">The sequence shown here is derived from an EMBL/GenBank/DDBJ whole genome shotgun (WGS) entry which is preliminary data.</text>
</comment>
<name>A0A9N9M2C8_9HELO</name>
<evidence type="ECO:0000313" key="6">
    <source>
        <dbReference type="Proteomes" id="UP000701801"/>
    </source>
</evidence>
<reference evidence="5" key="1">
    <citation type="submission" date="2021-07" db="EMBL/GenBank/DDBJ databases">
        <authorList>
            <person name="Durling M."/>
        </authorList>
    </citation>
    <scope>NUCLEOTIDE SEQUENCE</scope>
</reference>
<evidence type="ECO:0000256" key="1">
    <source>
        <dbReference type="ARBA" id="ARBA00001911"/>
    </source>
</evidence>
<dbReference type="CDD" id="cd05247">
    <property type="entry name" value="UDP_G4E_1_SDR_e"/>
    <property type="match status" value="1"/>
</dbReference>
<dbReference type="OrthoDB" id="9402762at2759"/>
<evidence type="ECO:0000313" key="5">
    <source>
        <dbReference type="EMBL" id="CAG8982807.1"/>
    </source>
</evidence>
<protein>
    <recommendedName>
        <fullName evidence="4">NAD-dependent epimerase/dehydratase domain-containing protein</fullName>
    </recommendedName>
</protein>
<dbReference type="GO" id="GO:0003978">
    <property type="term" value="F:UDP-glucose 4-epimerase activity"/>
    <property type="evidence" value="ECO:0007669"/>
    <property type="project" value="InterPro"/>
</dbReference>
<dbReference type="SUPFAM" id="SSF51735">
    <property type="entry name" value="NAD(P)-binding Rossmann-fold domains"/>
    <property type="match status" value="1"/>
</dbReference>
<dbReference type="GO" id="GO:0006012">
    <property type="term" value="P:galactose metabolic process"/>
    <property type="evidence" value="ECO:0007669"/>
    <property type="project" value="InterPro"/>
</dbReference>
<gene>
    <name evidence="5" type="ORF">HYALB_00001088</name>
</gene>